<comment type="similarity">
    <text evidence="1">Belongs to the tryptophan 2,3-dioxygenase family.</text>
</comment>
<comment type="catalytic activity">
    <reaction evidence="1">
        <text>L-tryptophan + O2 = N-formyl-L-kynurenine</text>
        <dbReference type="Rhea" id="RHEA:24536"/>
        <dbReference type="ChEBI" id="CHEBI:15379"/>
        <dbReference type="ChEBI" id="CHEBI:57912"/>
        <dbReference type="ChEBI" id="CHEBI:58629"/>
        <dbReference type="EC" id="1.13.11.11"/>
    </reaction>
</comment>
<evidence type="ECO:0000256" key="1">
    <source>
        <dbReference type="HAMAP-Rule" id="MF_01972"/>
    </source>
</evidence>
<comment type="function">
    <text evidence="1">Heme-dependent dioxygenase that catalyzes the oxidative cleavage of the L-tryptophan (L-Trp) pyrrole ring and converts L-tryptophan to N-formyl-L-kynurenine. Catalyzes the oxidative cleavage of the indole moiety.</text>
</comment>
<dbReference type="Gene3D" id="1.10.287.3810">
    <property type="match status" value="1"/>
</dbReference>
<dbReference type="GO" id="GO:0046872">
    <property type="term" value="F:metal ion binding"/>
    <property type="evidence" value="ECO:0007669"/>
    <property type="project" value="UniProtKB-KW"/>
</dbReference>
<feature type="binding site" description="axial binding residue" evidence="1">
    <location>
        <position position="295"/>
    </location>
    <ligand>
        <name>heme</name>
        <dbReference type="ChEBI" id="CHEBI:30413"/>
    </ligand>
    <ligandPart>
        <name>Fe</name>
        <dbReference type="ChEBI" id="CHEBI:18248"/>
    </ligandPart>
</feature>
<dbReference type="Proteomes" id="UP000197003">
    <property type="component" value="Chromosome"/>
</dbReference>
<comment type="subunit">
    <text evidence="1">Homotetramer.</text>
</comment>
<dbReference type="RefSeq" id="WP_088565382.1">
    <property type="nucleotide sequence ID" value="NZ_CP020946.1"/>
</dbReference>
<keyword evidence="1" id="KW-0349">Heme</keyword>
<keyword evidence="1" id="KW-0408">Iron</keyword>
<sequence length="359" mass="41632">MKYPPVHYHDYLGLNPLLNAQHPKSTEYGKPAHDELLFIIVHQTYELWFKQILFELDSVLATFQKPTVAESEMGIASARLERIVSILKLIIGQVDVLETMTPLDFLDFRDMLYPASGFQSFQWRLIETKLGLRIGDRLAYNQSPFYKSLSESQQGEMLNIMNQPSLHDSVEKWLERTPFLQGENFNFWDSYKEAVNKMFQDDINTVKNNPRLPDEEKTRTVAGLEQTLKSFDALFDEQAFNKLRAEGQFRLSYKAMHAALLIQLHRDQPILQTPFRIIRALLDIDETMTTWRYRHALMAMRMLGQKIGTGGSSGHKYLADATAKHKIFGDFFNLTTFFIPRSQVPPLPKAIADRMSFHY</sequence>
<dbReference type="GO" id="GO:0020037">
    <property type="term" value="F:heme binding"/>
    <property type="evidence" value="ECO:0007669"/>
    <property type="project" value="UniProtKB-UniRule"/>
</dbReference>
<dbReference type="EMBL" id="CP020946">
    <property type="protein sequence ID" value="ASD63875.1"/>
    <property type="molecule type" value="Genomic_DNA"/>
</dbReference>
<accession>A0A1Z3N8W3</accession>
<dbReference type="UniPathway" id="UPA00333">
    <property type="reaction ID" value="UER00453"/>
</dbReference>
<dbReference type="AlphaFoldDB" id="A0A1Z3N8W3"/>
<keyword evidence="1" id="KW-0479">Metal-binding</keyword>
<keyword evidence="1 2" id="KW-0223">Dioxygenase</keyword>
<feature type="binding site" evidence="1">
    <location>
        <begin position="38"/>
        <end position="42"/>
    </location>
    <ligand>
        <name>substrate</name>
    </ligand>
</feature>
<gene>
    <name evidence="1" type="primary">kynA</name>
    <name evidence="2" type="ORF">B9G79_09995</name>
</gene>
<comment type="caution">
    <text evidence="1">Lacks conserved residue(s) required for the propagation of feature annotation.</text>
</comment>
<reference evidence="2 3" key="1">
    <citation type="submission" date="2017-04" db="EMBL/GenBank/DDBJ databases">
        <title>Whole genome sequence of Bdellovibrio bacteriovorus strain SSB218315.</title>
        <authorList>
            <person name="Oyedara O."/>
            <person name="Rodriguez-Perez M.A."/>
        </authorList>
    </citation>
    <scope>NUCLEOTIDE SEQUENCE [LARGE SCALE GENOMIC DNA]</scope>
    <source>
        <strain evidence="2 3">SSB218315</strain>
    </source>
</reference>
<dbReference type="GO" id="GO:0019442">
    <property type="term" value="P:L-tryptophan catabolic process to acetyl-CoA"/>
    <property type="evidence" value="ECO:0007669"/>
    <property type="project" value="TreeGrafter"/>
</dbReference>
<dbReference type="InterPro" id="IPR037217">
    <property type="entry name" value="Trp/Indoleamine_2_3_dOase-like"/>
</dbReference>
<dbReference type="Gene3D" id="1.20.58.480">
    <property type="match status" value="1"/>
</dbReference>
<evidence type="ECO:0000313" key="2">
    <source>
        <dbReference type="EMBL" id="ASD63875.1"/>
    </source>
</evidence>
<keyword evidence="1" id="KW-0560">Oxidoreductase</keyword>
<dbReference type="Pfam" id="PF03301">
    <property type="entry name" value="Trp_dioxygenase"/>
    <property type="match status" value="1"/>
</dbReference>
<dbReference type="EC" id="1.13.11.11" evidence="1"/>
<dbReference type="PANTHER" id="PTHR10138:SF0">
    <property type="entry name" value="TRYPTOPHAN 2,3-DIOXYGENASE"/>
    <property type="match status" value="1"/>
</dbReference>
<dbReference type="PANTHER" id="PTHR10138">
    <property type="entry name" value="TRYPTOPHAN 2,3-DIOXYGENASE"/>
    <property type="match status" value="1"/>
</dbReference>
<dbReference type="GO" id="GO:0004833">
    <property type="term" value="F:L-tryptophan 2,3-dioxygenase activity"/>
    <property type="evidence" value="ECO:0007669"/>
    <property type="project" value="UniProtKB-UniRule"/>
</dbReference>
<proteinExistence type="inferred from homology"/>
<name>A0A1Z3N8W3_BDEBC</name>
<protein>
    <recommendedName>
        <fullName evidence="1">Tryptophan 2,3-dioxygenase</fullName>
        <shortName evidence="1">TDO</shortName>
        <ecNumber evidence="1">1.13.11.11</ecNumber>
    </recommendedName>
    <alternativeName>
        <fullName evidence="1">Tryptamin 2,3-dioxygenase</fullName>
    </alternativeName>
    <alternativeName>
        <fullName evidence="1">Tryptophan oxygenase</fullName>
        <shortName evidence="1">TO</shortName>
        <shortName evidence="1">TRPO</shortName>
    </alternativeName>
    <alternativeName>
        <fullName evidence="1">Tryptophan pyrrolase</fullName>
    </alternativeName>
    <alternativeName>
        <fullName evidence="1">Tryptophanase</fullName>
    </alternativeName>
</protein>
<dbReference type="OrthoDB" id="5288613at2"/>
<comment type="cofactor">
    <cofactor evidence="1">
        <name>heme</name>
        <dbReference type="ChEBI" id="CHEBI:30413"/>
    </cofactor>
    <text evidence="1">Binds 1 heme group per subunit.</text>
</comment>
<feature type="binding site" evidence="1">
    <location>
        <position position="109"/>
    </location>
    <ligand>
        <name>substrate</name>
    </ligand>
</feature>
<dbReference type="HAMAP" id="MF_01972">
    <property type="entry name" value="T23O"/>
    <property type="match status" value="1"/>
</dbReference>
<dbReference type="InterPro" id="IPR004981">
    <property type="entry name" value="Trp_2_3_dOase"/>
</dbReference>
<organism evidence="2 3">
    <name type="scientific">Bdellovibrio bacteriovorus</name>
    <dbReference type="NCBI Taxonomy" id="959"/>
    <lineage>
        <taxon>Bacteria</taxon>
        <taxon>Pseudomonadati</taxon>
        <taxon>Bdellovibrionota</taxon>
        <taxon>Bdellovibrionia</taxon>
        <taxon>Bdellovibrionales</taxon>
        <taxon>Pseudobdellovibrionaceae</taxon>
        <taxon>Bdellovibrio</taxon>
    </lineage>
</organism>
<evidence type="ECO:0000313" key="3">
    <source>
        <dbReference type="Proteomes" id="UP000197003"/>
    </source>
</evidence>
<dbReference type="SUPFAM" id="SSF140959">
    <property type="entry name" value="Indolic compounds 2,3-dioxygenase-like"/>
    <property type="match status" value="1"/>
</dbReference>
<dbReference type="GO" id="GO:0019441">
    <property type="term" value="P:L-tryptophan catabolic process to kynurenine"/>
    <property type="evidence" value="ECO:0007669"/>
    <property type="project" value="UniProtKB-UniRule"/>
</dbReference>
<feature type="binding site" evidence="1">
    <location>
        <position position="309"/>
    </location>
    <ligand>
        <name>substrate</name>
    </ligand>
</feature>
<keyword evidence="1" id="KW-0823">Tryptophan catabolism</keyword>
<comment type="pathway">
    <text evidence="1">Amino-acid degradation; L-tryptophan degradation via kynurenine pathway; L-kynurenine from L-tryptophan: step 1/2.</text>
</comment>